<dbReference type="Proteomes" id="UP000821865">
    <property type="component" value="Chromosome 8"/>
</dbReference>
<comment type="caution">
    <text evidence="1">The sequence shown here is derived from an EMBL/GenBank/DDBJ whole genome shotgun (WGS) entry which is preliminary data.</text>
</comment>
<gene>
    <name evidence="1" type="ORF">HPB49_016216</name>
</gene>
<proteinExistence type="predicted"/>
<evidence type="ECO:0000313" key="1">
    <source>
        <dbReference type="EMBL" id="KAH7937809.1"/>
    </source>
</evidence>
<evidence type="ECO:0000313" key="2">
    <source>
        <dbReference type="Proteomes" id="UP000821865"/>
    </source>
</evidence>
<organism evidence="1 2">
    <name type="scientific">Dermacentor silvarum</name>
    <name type="common">Tick</name>
    <dbReference type="NCBI Taxonomy" id="543639"/>
    <lineage>
        <taxon>Eukaryota</taxon>
        <taxon>Metazoa</taxon>
        <taxon>Ecdysozoa</taxon>
        <taxon>Arthropoda</taxon>
        <taxon>Chelicerata</taxon>
        <taxon>Arachnida</taxon>
        <taxon>Acari</taxon>
        <taxon>Parasitiformes</taxon>
        <taxon>Ixodida</taxon>
        <taxon>Ixodoidea</taxon>
        <taxon>Ixodidae</taxon>
        <taxon>Rhipicephalinae</taxon>
        <taxon>Dermacentor</taxon>
    </lineage>
</organism>
<protein>
    <submittedName>
        <fullName evidence="1">Uncharacterized protein</fullName>
    </submittedName>
</protein>
<name>A0ACB8CAA5_DERSI</name>
<dbReference type="EMBL" id="CM023477">
    <property type="protein sequence ID" value="KAH7937809.1"/>
    <property type="molecule type" value="Genomic_DNA"/>
</dbReference>
<reference evidence="1" key="1">
    <citation type="submission" date="2020-05" db="EMBL/GenBank/DDBJ databases">
        <title>Large-scale comparative analyses of tick genomes elucidate their genetic diversity and vector capacities.</title>
        <authorList>
            <person name="Jia N."/>
            <person name="Wang J."/>
            <person name="Shi W."/>
            <person name="Du L."/>
            <person name="Sun Y."/>
            <person name="Zhan W."/>
            <person name="Jiang J."/>
            <person name="Wang Q."/>
            <person name="Zhang B."/>
            <person name="Ji P."/>
            <person name="Sakyi L.B."/>
            <person name="Cui X."/>
            <person name="Yuan T."/>
            <person name="Jiang B."/>
            <person name="Yang W."/>
            <person name="Lam T.T.-Y."/>
            <person name="Chang Q."/>
            <person name="Ding S."/>
            <person name="Wang X."/>
            <person name="Zhu J."/>
            <person name="Ruan X."/>
            <person name="Zhao L."/>
            <person name="Wei J."/>
            <person name="Que T."/>
            <person name="Du C."/>
            <person name="Cheng J."/>
            <person name="Dai P."/>
            <person name="Han X."/>
            <person name="Huang E."/>
            <person name="Gao Y."/>
            <person name="Liu J."/>
            <person name="Shao H."/>
            <person name="Ye R."/>
            <person name="Li L."/>
            <person name="Wei W."/>
            <person name="Wang X."/>
            <person name="Wang C."/>
            <person name="Yang T."/>
            <person name="Huo Q."/>
            <person name="Li W."/>
            <person name="Guo W."/>
            <person name="Chen H."/>
            <person name="Zhou L."/>
            <person name="Ni X."/>
            <person name="Tian J."/>
            <person name="Zhou Y."/>
            <person name="Sheng Y."/>
            <person name="Liu T."/>
            <person name="Pan Y."/>
            <person name="Xia L."/>
            <person name="Li J."/>
            <person name="Zhao F."/>
            <person name="Cao W."/>
        </authorList>
    </citation>
    <scope>NUCLEOTIDE SEQUENCE</scope>
    <source>
        <strain evidence="1">Dsil-2018</strain>
    </source>
</reference>
<keyword evidence="2" id="KW-1185">Reference proteome</keyword>
<sequence>MEEAQRVASRSSPPAMDSHASTPKSDTLTKFSRTSKRHRTKSPSRRHTEVAGRTSPCISPADEKHGNHVTDPVESMSTVMSSPASQCASPVSPVRSPAKRHVTSSGQRDQAKKDETQEETLRPQPAAAASPQEPYHSAALSPATSTKLGGNDTVPVISVAERIVSKTKPDSQLAAKTSPVLVGEVAPTSGTPPVAPLPEAVPSADTTAAAPDTACGTRKPCEKASTTSTHSGPGTSRASRPSAASVGSKRHRTSGGTNDCVLTFLSYGACAVFVVGTLLVVLFLLFSHSAREYIQSSTAKVEQYCNTKDCELHAQLILSKVNMNEDPCEDLNAFACSYWEPQADSYDYYGAALDAQAIHDWFTLFKQSLVEGRAHLMAGTKALAMLAACLWRRTTTEDAELAKRKLREFMTELRIPWPDEPRADVDPLGVLIDLSFRWQLGLWFELQPLQLQPRSESPPQPDLPNDGATSKRSTESNSRRPLLMSVGRFVGYWSVHNSETVHRRNYAKYWATFYEAFSADRPNKSDEYVQQVASVGRDVREELLGVVNNENKEPARFQLSDIGNHTPNLPARRWIEQLNANAVSEVASAADNAGNRSGYASNDTLTVTDTALLRAVNRLFGAHNSTMLLRHLSWFFIQASGTVFGALADRHLLAKYGDNRKASVRRQVFCATEVEDAYGPLVRSLYVVPRFTGAPAHDRARHVITQEAVQKVSALEWADSATRLAATTKLRNARTALWPPDDFLTNEVLNEMYANFATNLTYGKSLFIDYWIDAQRRLRALYDDPSLRHVLSLPPNYVLPYFDYDYLQNRVLISVAALHGALRRVQATPAVVYGGLGFSYARQLLRALDSGGLKIDADGNIVPDTWASPRWMEVKRERQ</sequence>
<accession>A0ACB8CAA5</accession>